<feature type="transmembrane region" description="Helical" evidence="1">
    <location>
        <begin position="104"/>
        <end position="124"/>
    </location>
</feature>
<protein>
    <submittedName>
        <fullName evidence="2">Uncharacterized protein</fullName>
    </submittedName>
</protein>
<evidence type="ECO:0000313" key="3">
    <source>
        <dbReference type="Proteomes" id="UP000243217"/>
    </source>
</evidence>
<feature type="transmembrane region" description="Helical" evidence="1">
    <location>
        <begin position="6"/>
        <end position="25"/>
    </location>
</feature>
<dbReference type="Proteomes" id="UP000243217">
    <property type="component" value="Unassembled WGS sequence"/>
</dbReference>
<feature type="transmembrane region" description="Helical" evidence="1">
    <location>
        <begin position="79"/>
        <end position="97"/>
    </location>
</feature>
<keyword evidence="3" id="KW-1185">Reference proteome</keyword>
<name>A0A1V9Z9B4_9STRA</name>
<evidence type="ECO:0000256" key="1">
    <source>
        <dbReference type="SAM" id="Phobius"/>
    </source>
</evidence>
<keyword evidence="1" id="KW-1133">Transmembrane helix</keyword>
<accession>A0A1V9Z9B4</accession>
<feature type="transmembrane region" description="Helical" evidence="1">
    <location>
        <begin position="173"/>
        <end position="200"/>
    </location>
</feature>
<gene>
    <name evidence="2" type="ORF">THRCLA_08141</name>
</gene>
<keyword evidence="1" id="KW-0812">Transmembrane</keyword>
<dbReference type="InterPro" id="IPR038330">
    <property type="entry name" value="TspO/MBR-related_sf"/>
</dbReference>
<dbReference type="EMBL" id="JNBS01002175">
    <property type="protein sequence ID" value="OQR94598.1"/>
    <property type="molecule type" value="Genomic_DNA"/>
</dbReference>
<dbReference type="OrthoDB" id="5586934at2759"/>
<keyword evidence="1" id="KW-0472">Membrane</keyword>
<feature type="transmembrane region" description="Helical" evidence="1">
    <location>
        <begin position="46"/>
        <end position="67"/>
    </location>
</feature>
<feature type="transmembrane region" description="Helical" evidence="1">
    <location>
        <begin position="245"/>
        <end position="267"/>
    </location>
</feature>
<feature type="transmembrane region" description="Helical" evidence="1">
    <location>
        <begin position="207"/>
        <end position="225"/>
    </location>
</feature>
<dbReference type="AlphaFoldDB" id="A0A1V9Z9B4"/>
<organism evidence="2 3">
    <name type="scientific">Thraustotheca clavata</name>
    <dbReference type="NCBI Taxonomy" id="74557"/>
    <lineage>
        <taxon>Eukaryota</taxon>
        <taxon>Sar</taxon>
        <taxon>Stramenopiles</taxon>
        <taxon>Oomycota</taxon>
        <taxon>Saprolegniomycetes</taxon>
        <taxon>Saprolegniales</taxon>
        <taxon>Achlyaceae</taxon>
        <taxon>Thraustotheca</taxon>
    </lineage>
</organism>
<dbReference type="PANTHER" id="PTHR33802:SF2">
    <property type="entry name" value="EF-HAND DOMAIN-CONTAINING PROTEIN"/>
    <property type="match status" value="1"/>
</dbReference>
<evidence type="ECO:0000313" key="2">
    <source>
        <dbReference type="EMBL" id="OQR94598.1"/>
    </source>
</evidence>
<comment type="caution">
    <text evidence="2">The sequence shown here is derived from an EMBL/GenBank/DDBJ whole genome shotgun (WGS) entry which is preliminary data.</text>
</comment>
<sequence length="289" mass="32561">MLTSKWLRAGIVIAFALCLWCNNVYGPSMRTVVAQHRSLITPAKQAFSIWGLIYFTITIFVVREAAFPSQTISPHHAQRLYLLFIASCAFNMGWLIVFSTGHIVWSFLVILILWGITGAMYLLVGELVKPPTVYELLSLRSHGQYYECTSWQDYICIRVPFTLYFSWTCGATLINLTVSLAGLGLDLGLWIYIACLIILLGIHTTALIYRGDIVFAVVGIWTLSWQVKDDDLTPTEANYLDVIQVVATMGAIILGIVVVGLFLYNYFFRKPNQRVYEGKESNAKVYGTL</sequence>
<dbReference type="PANTHER" id="PTHR33802">
    <property type="entry name" value="SI:CH211-161H7.5-RELATED"/>
    <property type="match status" value="1"/>
</dbReference>
<dbReference type="Gene3D" id="1.20.1260.100">
    <property type="entry name" value="TspO/MBR protein"/>
    <property type="match status" value="1"/>
</dbReference>
<proteinExistence type="predicted"/>
<reference evidence="2 3" key="1">
    <citation type="journal article" date="2014" name="Genome Biol. Evol.">
        <title>The secreted proteins of Achlya hypogyna and Thraustotheca clavata identify the ancestral oomycete secretome and reveal gene acquisitions by horizontal gene transfer.</title>
        <authorList>
            <person name="Misner I."/>
            <person name="Blouin N."/>
            <person name="Leonard G."/>
            <person name="Richards T.A."/>
            <person name="Lane C.E."/>
        </authorList>
    </citation>
    <scope>NUCLEOTIDE SEQUENCE [LARGE SCALE GENOMIC DNA]</scope>
    <source>
        <strain evidence="2 3">ATCC 34112</strain>
    </source>
</reference>